<evidence type="ECO:0000313" key="2">
    <source>
        <dbReference type="Proteomes" id="UP000626370"/>
    </source>
</evidence>
<evidence type="ECO:0000313" key="1">
    <source>
        <dbReference type="EMBL" id="GHE82966.1"/>
    </source>
</evidence>
<dbReference type="Proteomes" id="UP000626370">
    <property type="component" value="Unassembled WGS sequence"/>
</dbReference>
<dbReference type="EMBL" id="BNAH01000003">
    <property type="protein sequence ID" value="GHE82966.1"/>
    <property type="molecule type" value="Genomic_DNA"/>
</dbReference>
<sequence length="400" mass="46128">MIFSRVVLILIMVLFLHDVFAQDNSRRRSGPPSNAHSKKAAIPTDAEMYAKTKANNEEFFKQQVERHKKSRQILIDTYVIEAKYKFIDDQGREPIEEEYEEIRFQASIKADKEIAFAIDATRKGVDKNLARYAAYQADVKKQQEEKIAKLIADHEARKLPEDWHHMYVVLNNGMVLRMFKRDPMQSYPYMLYVEKLSGLAHEMGIKENSLFGRARYNDREGTFEYELVIDYSKAFDIPLNYELVKQGCGTIYDSNELSFSIQAPDADDLTGDGRVKQWHAPGTGNVCPFVEMDYANCKVKRCLKRVSSDLDATLMPADATKQAYELAKHHFAEAEKERKSYAEHQAELQSIVAKINQETKRKKQQATRAKCPRAMCDDIVINQFIIDQAWGRSASEKPVW</sequence>
<dbReference type="RefSeq" id="WP_189376931.1">
    <property type="nucleotide sequence ID" value="NZ_BNAH01000003.1"/>
</dbReference>
<name>A0ABQ3IIU8_9GAMM</name>
<protein>
    <submittedName>
        <fullName evidence="1">Uncharacterized protein</fullName>
    </submittedName>
</protein>
<reference evidence="2" key="1">
    <citation type="journal article" date="2019" name="Int. J. Syst. Evol. Microbiol.">
        <title>The Global Catalogue of Microorganisms (GCM) 10K type strain sequencing project: providing services to taxonomists for standard genome sequencing and annotation.</title>
        <authorList>
            <consortium name="The Broad Institute Genomics Platform"/>
            <consortium name="The Broad Institute Genome Sequencing Center for Infectious Disease"/>
            <person name="Wu L."/>
            <person name="Ma J."/>
        </authorList>
    </citation>
    <scope>NUCLEOTIDE SEQUENCE [LARGE SCALE GENOMIC DNA]</scope>
    <source>
        <strain evidence="2">CGMCC 1.15922</strain>
    </source>
</reference>
<keyword evidence="2" id="KW-1185">Reference proteome</keyword>
<organism evidence="1 2">
    <name type="scientific">Thalassotalea profundi</name>
    <dbReference type="NCBI Taxonomy" id="2036687"/>
    <lineage>
        <taxon>Bacteria</taxon>
        <taxon>Pseudomonadati</taxon>
        <taxon>Pseudomonadota</taxon>
        <taxon>Gammaproteobacteria</taxon>
        <taxon>Alteromonadales</taxon>
        <taxon>Colwelliaceae</taxon>
        <taxon>Thalassotalea</taxon>
    </lineage>
</organism>
<gene>
    <name evidence="1" type="ORF">GCM10011501_09140</name>
</gene>
<accession>A0ABQ3IIU8</accession>
<proteinExistence type="predicted"/>
<comment type="caution">
    <text evidence="1">The sequence shown here is derived from an EMBL/GenBank/DDBJ whole genome shotgun (WGS) entry which is preliminary data.</text>
</comment>